<evidence type="ECO:0000256" key="1">
    <source>
        <dbReference type="SAM" id="MobiDB-lite"/>
    </source>
</evidence>
<keyword evidence="3" id="KW-1185">Reference proteome</keyword>
<evidence type="ECO:0000313" key="2">
    <source>
        <dbReference type="EMBL" id="KZP00529.1"/>
    </source>
</evidence>
<feature type="region of interest" description="Disordered" evidence="1">
    <location>
        <begin position="1"/>
        <end position="27"/>
    </location>
</feature>
<dbReference type="AlphaFoldDB" id="A0A167R3J9"/>
<reference evidence="2 3" key="1">
    <citation type="journal article" date="2016" name="Mol. Biol. Evol.">
        <title>Comparative Genomics of Early-Diverging Mushroom-Forming Fungi Provides Insights into the Origins of Lignocellulose Decay Capabilities.</title>
        <authorList>
            <person name="Nagy L.G."/>
            <person name="Riley R."/>
            <person name="Tritt A."/>
            <person name="Adam C."/>
            <person name="Daum C."/>
            <person name="Floudas D."/>
            <person name="Sun H."/>
            <person name="Yadav J.S."/>
            <person name="Pangilinan J."/>
            <person name="Larsson K.H."/>
            <person name="Matsuura K."/>
            <person name="Barry K."/>
            <person name="Labutti K."/>
            <person name="Kuo R."/>
            <person name="Ohm R.A."/>
            <person name="Bhattacharya S.S."/>
            <person name="Shirouzu T."/>
            <person name="Yoshinaga Y."/>
            <person name="Martin F.M."/>
            <person name="Grigoriev I.V."/>
            <person name="Hibbett D.S."/>
        </authorList>
    </citation>
    <scope>NUCLEOTIDE SEQUENCE [LARGE SCALE GENOMIC DNA]</scope>
    <source>
        <strain evidence="2 3">TUFC12733</strain>
    </source>
</reference>
<accession>A0A167R3J9</accession>
<organism evidence="2 3">
    <name type="scientific">Calocera viscosa (strain TUFC12733)</name>
    <dbReference type="NCBI Taxonomy" id="1330018"/>
    <lineage>
        <taxon>Eukaryota</taxon>
        <taxon>Fungi</taxon>
        <taxon>Dikarya</taxon>
        <taxon>Basidiomycota</taxon>
        <taxon>Agaricomycotina</taxon>
        <taxon>Dacrymycetes</taxon>
        <taxon>Dacrymycetales</taxon>
        <taxon>Dacrymycetaceae</taxon>
        <taxon>Calocera</taxon>
    </lineage>
</organism>
<protein>
    <submittedName>
        <fullName evidence="2">Uncharacterized protein</fullName>
    </submittedName>
</protein>
<proteinExistence type="predicted"/>
<evidence type="ECO:0000313" key="3">
    <source>
        <dbReference type="Proteomes" id="UP000076738"/>
    </source>
</evidence>
<gene>
    <name evidence="2" type="ORF">CALVIDRAFT_279035</name>
</gene>
<dbReference type="EMBL" id="KV417269">
    <property type="protein sequence ID" value="KZP00529.1"/>
    <property type="molecule type" value="Genomic_DNA"/>
</dbReference>
<dbReference type="Proteomes" id="UP000076738">
    <property type="component" value="Unassembled WGS sequence"/>
</dbReference>
<name>A0A167R3J9_CALVF</name>
<sequence>MMQRNGPNRGDCPETADCPNNHHPADHRPTKLIEQYGFVCGSSERCPPMFSNLELVVFVAHWSPDRSLSASPPSAVSAHPSVVLPAAFPASALSPWPAGHRVDVQFWKGGASIKSQRLPPAGPCRNMSSPISTPYQVENASPMPSYFATTLSQENSYISTNQVSPLCLEFEICNNL</sequence>